<dbReference type="SUPFAM" id="SSF51126">
    <property type="entry name" value="Pectin lyase-like"/>
    <property type="match status" value="1"/>
</dbReference>
<dbReference type="KEGG" id="mmai:sS8_3083"/>
<proteinExistence type="predicted"/>
<evidence type="ECO:0000313" key="3">
    <source>
        <dbReference type="Proteomes" id="UP000266313"/>
    </source>
</evidence>
<dbReference type="Pfam" id="PF05860">
    <property type="entry name" value="TPS"/>
    <property type="match status" value="1"/>
</dbReference>
<evidence type="ECO:0000259" key="1">
    <source>
        <dbReference type="SMART" id="SM00912"/>
    </source>
</evidence>
<sequence>MGGKTTSISGRHPVFKLKPLSASIRSLILSSGLLGASAARAELPVAAEVWATLGQASREVAGQTMTIHQQTDKAVLNWKSFNIGESNAVNFRQPSASSIALNRIERSDHPSRILGSLSANGQVYLVNPNGFMFGSKSQVNVNSLVATTLNISDEVLEQGLTKAIEQSPGTEPVAAMSGSGELYRKDANGKVVVDKNGTPLKIKIEVDSGAKIQTNARGGRILMVAPTIDNRGTVAAPDGQVILAAATDKVYLQEADPESNLRGILVEVKTGGDVRNLGTLSADRGNVTAMGFAVYQQGRVSASTSVNLNGSVRLLAREGAKFVTNPTTQKKALLPTSTIRTSDSGDGLGTRATVTLAAGSRTEIGLDGSGGTAVNEQDQPASQVEISASRVVMKGGAEIRAPGGHVAITATRSPDAPLQSTSADNDSRILLETGSLIDVSGSTRTVVPMERNVVEVELRSNELRDSPLQKNDILKGQKVRVDIRDARYEYSDDTGELVSAKLPIADIAGAVARIQRTVDERNSEGGTVELLSEGDVAIDSGAVIDLSGGSVRYLDGRINTTRLISEGRLYDISAADPDRIYDGIFGLISKTYRRWNVTRVWQMSGPSMAGRFERGYVEGKPAGKLLIRAQNLAMAGQIRAATLDGIHQRRSDRRPDGGRLEIDLAWSGQRQQDIVFNDAQAFLDLGDDDPFPASADGTAARPLTISGELFKHGVRHLRIDSTGRISFAKDSTVSLPSDGSLSVLGGEIEVRGSIDAPSGTVTLETKAGSGEGEVLPGDILVASGAHIDAGGVWVNDQPADRSALDPVVVPIDAGKVAIKARGALTLEQGSSIRVDGGAWLKKDGSLEQGTGGEIALGVGGGDFLSELVLGADLSAYSLGLGGTLRVTANNILVSSAPIAPNPIAPTLAIRPELLDQKGFSEIRLTANSGNLTVAKGETLRLRGLTRELADPYTEKPTGSDIAEFTRLVELPDFLRKPVDLSLAVTHDASMGNYSQDRALAIEEGASILGDPGAVIALSSDANLFVDGTVDAPAGRIDLSLSPVATILDKGFDPNQAIRLGRHASLLSRGVALLQPNPQDLRLGEVKAGGDVVMRASRGYILMDEHARIDVSGTSAVLDIAGGEHRARTTYVPRLIASDGGKISLAAAEGIVLDGSLRAEAGRGPRAAGGSLTLDLDAQGRAFVPENLPVDAPPIPVGPRVIHLSSQKEVRLDGGEIPSEIIPDDFNGQAYLSTEQVTEGGFSALTLRTSVMMSDSRPALPGRGQIHFDSELDLSLSKRILVDAPELAWSPEARGTAGLAAPYVALGSNLNRVGRHDAVTGPGVLKVDADWIDLLGAGELTRFGEARLNSRSDIRLLGVNPSQEKDLVGELFSSGDLVLAARQIYPSTLSRFSIRVDGTQSPDGTVTILPGNPSAATPLSAGGKLTVEAPRIVNEGVLRAPLGELNLAAGKSLVLADGSLTSVSAKGAIIPFGRTEGGLDWLFPIGRYNLVMNEPPSKAIHLSGKEVQVKKGANVDLSGGGDLYAFEFIKGPGGSVDLLDPKDPGFLDGSFSYREKFAVVPWLGGAYAPHDPIEFPSSGLQAGDSIYLTGGNGLPEGRYALLPAHYALLPGAFLVTPQPGTTDLAPGTRVSRLDGTPVISGYRFTADTDLGDARWSGFAVEPGAIARTRAEYQEHLASHFYPQKAVDNETALPVLPRDAGTLSVAADKSLVLAGQVIADAVDGGRGGRLDITAESLAIVQRRETSDEAGGVAVELAADDLNHLNVESILIGGRRSEESGKTRMSVEAQNVSVKAGVQLRLPEIILAAEDRVELHQGAKIIAQGNVRQRNETLLVANADKTASDSGQDQDALYDGSEGALLRVSAGSDALVLRDRLDGESSKGTLWTAEGSVLQSDGAIYLDGTKNTLMQGSIEMNRGVLSLGSGRIRLGDAPAEGDGLVLTSAVLNRLRPDALILNSFSTVDLLGDLNMETRNLTIRSAGLHGFQASGQIARISADTVEFDNTVHGVAAQQQPGGLGRLEISANRIGLGPGEYGWKGFGDIRMFAASGVVASGKSEIDVGSDLQFSAGKFTAEAGADLLLDAGNFRLSVDRSAGSTASSLSAGLGASIDLRAGKISQSGTIELPSGSLRMSASGDVSLESGALVDVGGRKVILGGTPLYSHGGSVHLSSEHGDVSIAEQARIDVSAAPEGGDAGRLSIEAGEGRVSLDGVVEGSAHAGSAGAAFGLEAKAFGADFSALNTKLQNSGFNGALAFRLREGDIVISQGDIVKARDVHITTDTGGVVVQGRIDARGPSGGQVTLEAGDPVRLEHSARIQATALEPTGGGGRVVLASTDADRDGLFGVRIEAGAAIDVSGGNGGSKGSVAVRAERIGAGDAAVDIADGTVIGASAATVEAVQIYRNLPLSNANINQWRDAAAAYMDEASANAALRSRLGQFSLMPGIELQSDGDIPLDLSESLKTSPWSRVGSTNVWTTQLDDVAGVVGKVVQVSDSGSERILTQGTSSTLSRDGTYYFDSDPNSPSFRRLFVRVFPDSSLAGVNRYNPGVIRDTVVESNAWDFLFPSSTSQVWRFGPENVPGIVTLRAAGDLNINQNLSDGFVLNSRAQLAQVFDVPVAPAWLNTLMLQAGPSFSYRLVAGADLASADALAVGNGPAGERRNLVLGSAAAVRTGTGRIDLAASGDIRLTDSTSAIYTAGRPTDRNRYGSFGVETGIVSKGFYAEYPVDGGAITLTAGRDIVGAETPQFMSDWLVRTGDWDPSDGITSKDRPTAWGIAFDNLVTNNNVPSLKFGFRQNVGALGGGDVTIRAGNDIQNLSVMLPSSAKPVGQVVQGQIRENVREVQGGGSLSVDAGGDIAGGVFYVDRGSAKVSAGGSVTGGTQYTQGPVFALGDAELQVNAGRDIAVGTVLNPFFVTASRYTDKKAYFTTYSPESAVGFQASGGHIVLNNDATVIQNAYKVFASPSSNGQPVLRSDELPMLGVYPGNLKAHALSGGLEVTHSFSLFPSANGDLELLSAGDIVLGRNEQVVINQSDVDPARFPSPDIPSISLNTALNNLNIFQSVSQNPLLHANLPVHRDDPSPVRIVSGQGSIYGNASIVSTAEPAKLAAGFDIIGLGLKIQNLDPSNISQVRAGRDIKFPITRDPLTGELKSDIGDLPFEVSGPGQFQVLAGRHVDLGTSAGISTIGNLSNPALPSGGSSAFVLAGISGLPDNERFIKTYLQDSAGYRDQLIRYMRELSGDASLGGDHALDKFKALSREKQLEFVLALLFRELQESGIAASKEPDKSRQASLYRRGQEAIDALFGGADYRGDIKLFFSKIHTVDGGDINLLAPGGSIDVGLASAFSGNKTPDKLGIVAQREGDIGVLVQGDFLVNQSRVFTLDGGDITVWSTDGNIDAGRGAKSSLAVPPPILSFDAKGNVVVAFPSAVSGSGIRAQSGTTGTDIGSTLRKKRLLRRVFDAGLPPTPFGDVVLVAPQGIVDAGEAGIGGRNVAIAATAIIGASNIQATGNLTGTPPAPVSFAASLSSANNLSAGAASSSQAGAGEALDRARDSMQGAKKPVPVSVLTAEVVGFGDCSLSDVRQGNAGCR</sequence>
<dbReference type="Proteomes" id="UP000266313">
    <property type="component" value="Chromosome"/>
</dbReference>
<evidence type="ECO:0000313" key="2">
    <source>
        <dbReference type="EMBL" id="BBA35026.1"/>
    </source>
</evidence>
<dbReference type="InterPro" id="IPR011050">
    <property type="entry name" value="Pectin_lyase_fold/virulence"/>
</dbReference>
<dbReference type="InterPro" id="IPR012334">
    <property type="entry name" value="Pectin_lyas_fold"/>
</dbReference>
<dbReference type="NCBIfam" id="TIGR01901">
    <property type="entry name" value="adhes_NPXG"/>
    <property type="match status" value="1"/>
</dbReference>
<protein>
    <recommendedName>
        <fullName evidence="1">Filamentous haemagglutinin FhaB/tRNA nuclease CdiA-like TPS domain-containing protein</fullName>
    </recommendedName>
</protein>
<keyword evidence="3" id="KW-1185">Reference proteome</keyword>
<dbReference type="RefSeq" id="WP_119630303.1">
    <property type="nucleotide sequence ID" value="NZ_AP017928.1"/>
</dbReference>
<feature type="domain" description="Filamentous haemagglutinin FhaB/tRNA nuclease CdiA-like TPS" evidence="1">
    <location>
        <begin position="40"/>
        <end position="155"/>
    </location>
</feature>
<dbReference type="InterPro" id="IPR008638">
    <property type="entry name" value="FhaB/CdiA-like_TPS"/>
</dbReference>
<organism evidence="2 3">
    <name type="scientific">Methylocaldum marinum</name>
    <dbReference type="NCBI Taxonomy" id="1432792"/>
    <lineage>
        <taxon>Bacteria</taxon>
        <taxon>Pseudomonadati</taxon>
        <taxon>Pseudomonadota</taxon>
        <taxon>Gammaproteobacteria</taxon>
        <taxon>Methylococcales</taxon>
        <taxon>Methylococcaceae</taxon>
        <taxon>Methylocaldum</taxon>
    </lineage>
</organism>
<accession>A0A250KU13</accession>
<dbReference type="SMART" id="SM00912">
    <property type="entry name" value="Haemagg_act"/>
    <property type="match status" value="1"/>
</dbReference>
<dbReference type="Pfam" id="PF12545">
    <property type="entry name" value="DUF3739"/>
    <property type="match status" value="1"/>
</dbReference>
<dbReference type="OrthoDB" id="218680at2"/>
<dbReference type="EMBL" id="AP017928">
    <property type="protein sequence ID" value="BBA35026.1"/>
    <property type="molecule type" value="Genomic_DNA"/>
</dbReference>
<dbReference type="PANTHER" id="PTHR12338:SF5">
    <property type="entry name" value="ANTIGEN 43-RELATED"/>
    <property type="match status" value="1"/>
</dbReference>
<dbReference type="Gene3D" id="2.160.20.10">
    <property type="entry name" value="Single-stranded right-handed beta-helix, Pectin lyase-like"/>
    <property type="match status" value="3"/>
</dbReference>
<dbReference type="InterPro" id="IPR021026">
    <property type="entry name" value="Filamn_hemagglutn_DUF3739"/>
</dbReference>
<dbReference type="PANTHER" id="PTHR12338">
    <property type="entry name" value="AUTOTRANSPORTER"/>
    <property type="match status" value="1"/>
</dbReference>
<gene>
    <name evidence="2" type="ORF">sS8_3083</name>
</gene>
<name>A0A250KU13_9GAMM</name>
<dbReference type="InterPro" id="IPR050909">
    <property type="entry name" value="Bact_Autotransporter_VF"/>
</dbReference>
<reference evidence="2 3" key="1">
    <citation type="submission" date="2016-12" db="EMBL/GenBank/DDBJ databases">
        <title>Genome sequencing of Methylocaldum marinum.</title>
        <authorList>
            <person name="Takeuchi M."/>
            <person name="Kamagata Y."/>
            <person name="Hiraoka S."/>
            <person name="Oshima K."/>
            <person name="Hattori M."/>
            <person name="Iwasaki W."/>
        </authorList>
    </citation>
    <scope>NUCLEOTIDE SEQUENCE [LARGE SCALE GENOMIC DNA]</scope>
    <source>
        <strain evidence="2 3">S8</strain>
    </source>
</reference>